<accession>A0A401W323</accession>
<keyword evidence="5 6" id="KW-0472">Membrane</keyword>
<evidence type="ECO:0000256" key="2">
    <source>
        <dbReference type="ARBA" id="ARBA00022475"/>
    </source>
</evidence>
<keyword evidence="8" id="KW-1185">Reference proteome</keyword>
<evidence type="ECO:0000256" key="3">
    <source>
        <dbReference type="ARBA" id="ARBA00022692"/>
    </source>
</evidence>
<name>A0A401W323_STREY</name>
<dbReference type="RefSeq" id="WP_246177377.1">
    <property type="nucleotide sequence ID" value="NZ_BHZD01000001.1"/>
</dbReference>
<evidence type="ECO:0000256" key="1">
    <source>
        <dbReference type="ARBA" id="ARBA00004651"/>
    </source>
</evidence>
<gene>
    <name evidence="7" type="ORF">GKJPGBOP_03383</name>
</gene>
<feature type="transmembrane region" description="Helical" evidence="6">
    <location>
        <begin position="128"/>
        <end position="150"/>
    </location>
</feature>
<feature type="transmembrane region" description="Helical" evidence="6">
    <location>
        <begin position="57"/>
        <end position="75"/>
    </location>
</feature>
<evidence type="ECO:0000256" key="6">
    <source>
        <dbReference type="SAM" id="Phobius"/>
    </source>
</evidence>
<proteinExistence type="predicted"/>
<keyword evidence="4 6" id="KW-1133">Transmembrane helix</keyword>
<feature type="transmembrane region" description="Helical" evidence="6">
    <location>
        <begin position="81"/>
        <end position="101"/>
    </location>
</feature>
<keyword evidence="2" id="KW-1003">Cell membrane</keyword>
<evidence type="ECO:0000256" key="5">
    <source>
        <dbReference type="ARBA" id="ARBA00023136"/>
    </source>
</evidence>
<dbReference type="Proteomes" id="UP000286746">
    <property type="component" value="Unassembled WGS sequence"/>
</dbReference>
<evidence type="ECO:0000313" key="7">
    <source>
        <dbReference type="EMBL" id="GCD43701.1"/>
    </source>
</evidence>
<keyword evidence="3 6" id="KW-0812">Transmembrane</keyword>
<dbReference type="EMBL" id="BHZD01000001">
    <property type="protein sequence ID" value="GCD43701.1"/>
    <property type="molecule type" value="Genomic_DNA"/>
</dbReference>
<feature type="transmembrane region" description="Helical" evidence="6">
    <location>
        <begin position="237"/>
        <end position="258"/>
    </location>
</feature>
<protein>
    <submittedName>
        <fullName evidence="7">Membrane protein</fullName>
    </submittedName>
</protein>
<evidence type="ECO:0000256" key="4">
    <source>
        <dbReference type="ARBA" id="ARBA00022989"/>
    </source>
</evidence>
<dbReference type="Pfam" id="PF09678">
    <property type="entry name" value="Caa3_CtaG"/>
    <property type="match status" value="1"/>
</dbReference>
<dbReference type="GO" id="GO:0005886">
    <property type="term" value="C:plasma membrane"/>
    <property type="evidence" value="ECO:0007669"/>
    <property type="project" value="UniProtKB-SubCell"/>
</dbReference>
<feature type="transmembrane region" description="Helical" evidence="6">
    <location>
        <begin position="23"/>
        <end position="45"/>
    </location>
</feature>
<reference evidence="7 8" key="1">
    <citation type="submission" date="2018-11" db="EMBL/GenBank/DDBJ databases">
        <title>Whole genome sequence of Streptomyces paromomycinus NBRC 15454(T).</title>
        <authorList>
            <person name="Komaki H."/>
            <person name="Tamura T."/>
        </authorList>
    </citation>
    <scope>NUCLEOTIDE SEQUENCE [LARGE SCALE GENOMIC DNA]</scope>
    <source>
        <strain evidence="7 8">NBRC 15454</strain>
    </source>
</reference>
<dbReference type="InterPro" id="IPR019108">
    <property type="entry name" value="Caa3_assmbl_CtaG-rel"/>
</dbReference>
<comment type="subcellular location">
    <subcellularLocation>
        <location evidence="1">Cell membrane</location>
        <topology evidence="1">Multi-pass membrane protein</topology>
    </subcellularLocation>
</comment>
<dbReference type="AlphaFoldDB" id="A0A401W323"/>
<feature type="transmembrane region" description="Helical" evidence="6">
    <location>
        <begin position="196"/>
        <end position="217"/>
    </location>
</feature>
<sequence>MTPATPVTSAASVTMSAALPPPFTATVTTVTVLGCLAYLAAAARLRARGDAWPYGRDALFCSGGAVLVAGVAEPWGSTPPFTAHMLTHLCVGMVAPLLLVLGRPLTLTLRAAPVPVRRGLVTLTRARWAAVPVLPPVAALLDFGGLWLLYRTPLLSVSHHSAWLNAAVHLHILLAGVLFSFGLLALDPVRHRPGMALRAAVLLAAGTAHAVLAKSLYAAGPPGTSFGAADLHLASQVMYYGGDAVELALAAVVACRWYRAEGRALRRARRTDRPAPRGTAAAATRW</sequence>
<comment type="caution">
    <text evidence="7">The sequence shown here is derived from an EMBL/GenBank/DDBJ whole genome shotgun (WGS) entry which is preliminary data.</text>
</comment>
<feature type="transmembrane region" description="Helical" evidence="6">
    <location>
        <begin position="162"/>
        <end position="184"/>
    </location>
</feature>
<organism evidence="7 8">
    <name type="scientific">Streptomyces paromomycinus</name>
    <name type="common">Streptomyces rimosus subsp. paromomycinus</name>
    <dbReference type="NCBI Taxonomy" id="92743"/>
    <lineage>
        <taxon>Bacteria</taxon>
        <taxon>Bacillati</taxon>
        <taxon>Actinomycetota</taxon>
        <taxon>Actinomycetes</taxon>
        <taxon>Kitasatosporales</taxon>
        <taxon>Streptomycetaceae</taxon>
        <taxon>Streptomyces</taxon>
    </lineage>
</organism>
<evidence type="ECO:0000313" key="8">
    <source>
        <dbReference type="Proteomes" id="UP000286746"/>
    </source>
</evidence>